<reference evidence="2 3" key="1">
    <citation type="journal article" date="2013" name="PLoS Genet.">
        <title>Comparative genome structure, secondary metabolite, and effector coding capacity across Cochliobolus pathogens.</title>
        <authorList>
            <person name="Condon B.J."/>
            <person name="Leng Y."/>
            <person name="Wu D."/>
            <person name="Bushley K.E."/>
            <person name="Ohm R.A."/>
            <person name="Otillar R."/>
            <person name="Martin J."/>
            <person name="Schackwitz W."/>
            <person name="Grimwood J."/>
            <person name="MohdZainudin N."/>
            <person name="Xue C."/>
            <person name="Wang R."/>
            <person name="Manning V.A."/>
            <person name="Dhillon B."/>
            <person name="Tu Z.J."/>
            <person name="Steffenson B.J."/>
            <person name="Salamov A."/>
            <person name="Sun H."/>
            <person name="Lowry S."/>
            <person name="LaButti K."/>
            <person name="Han J."/>
            <person name="Copeland A."/>
            <person name="Lindquist E."/>
            <person name="Barry K."/>
            <person name="Schmutz J."/>
            <person name="Baker S.E."/>
            <person name="Ciuffetti L.M."/>
            <person name="Grigoriev I.V."/>
            <person name="Zhong S."/>
            <person name="Turgeon B.G."/>
        </authorList>
    </citation>
    <scope>NUCLEOTIDE SEQUENCE [LARGE SCALE GENOMIC DNA]</scope>
    <source>
        <strain evidence="2 3">ATCC 44560</strain>
    </source>
</reference>
<feature type="signal peptide" evidence="1">
    <location>
        <begin position="1"/>
        <end position="16"/>
    </location>
</feature>
<dbReference type="Proteomes" id="UP000054032">
    <property type="component" value="Unassembled WGS sequence"/>
</dbReference>
<dbReference type="HOGENOM" id="CLU_1111212_0_0_1"/>
<keyword evidence="3" id="KW-1185">Reference proteome</keyword>
<feature type="chain" id="PRO_5004890152" evidence="1">
    <location>
        <begin position="17"/>
        <end position="250"/>
    </location>
</feature>
<name>W6ZPB4_COCMI</name>
<evidence type="ECO:0000313" key="3">
    <source>
        <dbReference type="Proteomes" id="UP000054032"/>
    </source>
</evidence>
<dbReference type="OrthoDB" id="10581368at2759"/>
<accession>W6ZPB4</accession>
<sequence length="250" mass="26777">MLPVLLVLFGHFSAGGLVGPSRPGQGRCSPQLIARLPLVSCAPPSNKKETCCPPHCKTNIFKPLSFPRFFAPRTRTCTCTPCLPCPALHCTGACVLSERGTLHACDPNHVCIEFQWDTLLLLLLLLLLLHANAHPPASPSTATLCASLQLRYPSLNHAHSFAPRCKGLPCSGQRAPPPLPRPQPSPAGPNGCAWLAPAFSSCACAPYTTLLTAKTCRRPPSLLASTPTWRSRETFKAWQADVSDAQCGIT</sequence>
<evidence type="ECO:0000313" key="2">
    <source>
        <dbReference type="EMBL" id="EUC45456.1"/>
    </source>
</evidence>
<dbReference type="KEGG" id="bor:COCMIDRAFT_36835"/>
<dbReference type="AlphaFoldDB" id="W6ZPB4"/>
<dbReference type="RefSeq" id="XP_007688033.1">
    <property type="nucleotide sequence ID" value="XM_007689843.1"/>
</dbReference>
<proteinExistence type="predicted"/>
<organism evidence="2 3">
    <name type="scientific">Bipolaris oryzae ATCC 44560</name>
    <dbReference type="NCBI Taxonomy" id="930090"/>
    <lineage>
        <taxon>Eukaryota</taxon>
        <taxon>Fungi</taxon>
        <taxon>Dikarya</taxon>
        <taxon>Ascomycota</taxon>
        <taxon>Pezizomycotina</taxon>
        <taxon>Dothideomycetes</taxon>
        <taxon>Pleosporomycetidae</taxon>
        <taxon>Pleosporales</taxon>
        <taxon>Pleosporineae</taxon>
        <taxon>Pleosporaceae</taxon>
        <taxon>Bipolaris</taxon>
    </lineage>
</organism>
<evidence type="ECO:0000256" key="1">
    <source>
        <dbReference type="SAM" id="SignalP"/>
    </source>
</evidence>
<keyword evidence="1" id="KW-0732">Signal</keyword>
<dbReference type="EMBL" id="KI963984">
    <property type="protein sequence ID" value="EUC45456.1"/>
    <property type="molecule type" value="Genomic_DNA"/>
</dbReference>
<protein>
    <submittedName>
        <fullName evidence="2">Uncharacterized protein</fullName>
    </submittedName>
</protein>
<dbReference type="GeneID" id="19123120"/>
<gene>
    <name evidence="2" type="ORF">COCMIDRAFT_36835</name>
</gene>